<dbReference type="InterPro" id="IPR029018">
    <property type="entry name" value="Hex-like_dom2"/>
</dbReference>
<dbReference type="SUPFAM" id="SSF55545">
    <property type="entry name" value="beta-N-acetylhexosaminidase-like domain"/>
    <property type="match status" value="1"/>
</dbReference>
<keyword evidence="1" id="KW-0378">Hydrolase</keyword>
<dbReference type="Gene3D" id="3.30.379.10">
    <property type="entry name" value="Chitobiase/beta-hexosaminidase domain 2-like"/>
    <property type="match status" value="1"/>
</dbReference>
<keyword evidence="3" id="KW-1185">Reference proteome</keyword>
<name>A0A327X7Z4_LARAB</name>
<accession>A0A327X7Z4</accession>
<sequence length="808" mass="92411">MYRFPPILLCLISFFVLTATSVFSSPIDLSRAQIFCPIKDKNSLRRSLDVLQQEVEKRTRIRLPLARKLPASGKPVIALTLETDLASFPVTIQTALRALPAIQSEGFKLLVQDDNSVWIVGKDARGLLYGVGQLLRKAEMRPGQITISTEATIASSPRYPIRGHQLGYRPKTNAYDAFTVAQFDQYIRDLALFGANSIEIMPPRTDDDFTSRHMKLPAIRMIGEQSRICQEYGLDVWMWYPNMGKDYEHPDSIQRELKERHEVFAAVPKLDAVFVPGGDPGDLEPDVMFAWLAKEAQVLQKYHPKAKIWVSPQVFRPTQAWFDAFFKHVNADYPWFGGVVFGPWVKIPVQEIRKLVKPSIPIRHYPDITHNYSSQYPVPHWDLAWSMTLGRESINPRPHDEKAIHNALDEFGVGSISYSEGTNDDVNKFVWSDQDWNPETPVIETLRDFARLFIGPDYTETVARALISLEDNWRGNLLTNQAIGQSLRQWQALEKQVPPTVLQNPRFQMGQIRAYYDAYIQRRLLYETELEQQARDVLANAEKTGTLPAIQQARAILEKAWKNRIWPEYRAKCFALADSLFKSIGAQLTMEKHGAMSGRGNFVDNIDIPLNDSPWLMDQLETIEKRPDEKERVAKINELLHRTDPGPGGFYDHFGAPESWYRVVPGESWEKDPGSLRSPRIGFGVGLVGEEWVDEIKATGFKGQITPRVWMKQAKTLYDQPLKIQYNELDPTASYRMRIAYTGRFRSRMKLMTDDGSVIHDFIQTGEQPIFEFDLPKVASSDGKVTFIWTCGEGERGSQVTEIWLIRK</sequence>
<comment type="caution">
    <text evidence="2">The sequence shown here is derived from an EMBL/GenBank/DDBJ whole genome shotgun (WGS) entry which is preliminary data.</text>
</comment>
<proteinExistence type="predicted"/>
<dbReference type="Proteomes" id="UP000248790">
    <property type="component" value="Unassembled WGS sequence"/>
</dbReference>
<gene>
    <name evidence="2" type="ORF">LX87_01432</name>
</gene>
<evidence type="ECO:0000256" key="1">
    <source>
        <dbReference type="ARBA" id="ARBA00022801"/>
    </source>
</evidence>
<protein>
    <recommendedName>
        <fullName evidence="4">Glycosyl hydrolase family 67</fullName>
    </recommendedName>
</protein>
<dbReference type="AlphaFoldDB" id="A0A327X7Z4"/>
<reference evidence="2 3" key="1">
    <citation type="submission" date="2018-06" db="EMBL/GenBank/DDBJ databases">
        <title>Genomic Encyclopedia of Archaeal and Bacterial Type Strains, Phase II (KMG-II): from individual species to whole genera.</title>
        <authorList>
            <person name="Goeker M."/>
        </authorList>
    </citation>
    <scope>NUCLEOTIDE SEQUENCE [LARGE SCALE GENOMIC DNA]</scope>
    <source>
        <strain evidence="2 3">DSM 21851</strain>
    </source>
</reference>
<organism evidence="2 3">
    <name type="scientific">Larkinella arboricola</name>
    <dbReference type="NCBI Taxonomy" id="643671"/>
    <lineage>
        <taxon>Bacteria</taxon>
        <taxon>Pseudomonadati</taxon>
        <taxon>Bacteroidota</taxon>
        <taxon>Cytophagia</taxon>
        <taxon>Cytophagales</taxon>
        <taxon>Spirosomataceae</taxon>
        <taxon>Larkinella</taxon>
    </lineage>
</organism>
<dbReference type="GO" id="GO:0005975">
    <property type="term" value="P:carbohydrate metabolic process"/>
    <property type="evidence" value="ECO:0007669"/>
    <property type="project" value="UniProtKB-ARBA"/>
</dbReference>
<dbReference type="EMBL" id="QLMC01000002">
    <property type="protein sequence ID" value="RAJ99736.1"/>
    <property type="molecule type" value="Genomic_DNA"/>
</dbReference>
<evidence type="ECO:0008006" key="4">
    <source>
        <dbReference type="Google" id="ProtNLM"/>
    </source>
</evidence>
<evidence type="ECO:0000313" key="2">
    <source>
        <dbReference type="EMBL" id="RAJ99736.1"/>
    </source>
</evidence>
<dbReference type="RefSeq" id="WP_229310577.1">
    <property type="nucleotide sequence ID" value="NZ_QLMC01000002.1"/>
</dbReference>
<dbReference type="GO" id="GO:0016787">
    <property type="term" value="F:hydrolase activity"/>
    <property type="evidence" value="ECO:0007669"/>
    <property type="project" value="UniProtKB-KW"/>
</dbReference>
<evidence type="ECO:0000313" key="3">
    <source>
        <dbReference type="Proteomes" id="UP000248790"/>
    </source>
</evidence>